<evidence type="ECO:0000256" key="1">
    <source>
        <dbReference type="SAM" id="Phobius"/>
    </source>
</evidence>
<dbReference type="AlphaFoldDB" id="A0A1B3SJN0"/>
<dbReference type="Proteomes" id="UP000094378">
    <property type="component" value="Chromosome"/>
</dbReference>
<name>A0A1B3SJN0_9MOLU</name>
<proteinExistence type="predicted"/>
<keyword evidence="1" id="KW-0812">Transmembrane</keyword>
<keyword evidence="1" id="KW-1133">Transmembrane helix</keyword>
<protein>
    <submittedName>
        <fullName evidence="2">Uncharacterized protein</fullName>
    </submittedName>
</protein>
<keyword evidence="3" id="KW-1185">Reference proteome</keyword>
<reference evidence="2 3" key="1">
    <citation type="submission" date="2016-08" db="EMBL/GenBank/DDBJ databases">
        <title>Complete genome sequence of Spiroplasma helicoides TABS-2 (DSM 22551).</title>
        <authorList>
            <person name="Shen W.-Y."/>
            <person name="Lo W.-S."/>
            <person name="Lai Y.-C."/>
            <person name="Kuo C.-H."/>
        </authorList>
    </citation>
    <scope>NUCLEOTIDE SEQUENCE [LARGE SCALE GENOMIC DNA]</scope>
    <source>
        <strain evidence="2 3">TABS-2</strain>
    </source>
</reference>
<evidence type="ECO:0000313" key="3">
    <source>
        <dbReference type="Proteomes" id="UP000094378"/>
    </source>
</evidence>
<feature type="transmembrane region" description="Helical" evidence="1">
    <location>
        <begin position="57"/>
        <end position="82"/>
    </location>
</feature>
<organism evidence="2 3">
    <name type="scientific">Spiroplasma helicoides</name>
    <dbReference type="NCBI Taxonomy" id="216938"/>
    <lineage>
        <taxon>Bacteria</taxon>
        <taxon>Bacillati</taxon>
        <taxon>Mycoplasmatota</taxon>
        <taxon>Mollicutes</taxon>
        <taxon>Entomoplasmatales</taxon>
        <taxon>Spiroplasmataceae</taxon>
        <taxon>Spiroplasma</taxon>
    </lineage>
</organism>
<feature type="transmembrane region" description="Helical" evidence="1">
    <location>
        <begin position="149"/>
        <end position="167"/>
    </location>
</feature>
<sequence length="297" mass="35318">MESTNGVLLKENEKMLKSMYVISKKTFRNFILNMVLFLVLLLFVILNQLVFKENKKVQIIINMVCIGCMAYLIMAFTIIGWFSTEYYFKSLKVFDYKAQLSESKIEGQRIIELNSVGFILLNILISFISTLVFTYLMYITFEHYTDNKVWVEIGAISIHLLLIPAFVRMFETILEISNNYKKLLSHFLTTQFDSVKHLFEDAKFDLHSTHLKFESYNLRSRNNIFLINSDHYNENDKKIIASVNEVILENYKKLWIEYTKVYSLFRNLNPKENMHLIRKARSLLVVYLNIWNDFFIF</sequence>
<dbReference type="KEGG" id="shj:SHELI_v1c01880"/>
<dbReference type="EMBL" id="CP017015">
    <property type="protein sequence ID" value="AOG60143.1"/>
    <property type="molecule type" value="Genomic_DNA"/>
</dbReference>
<evidence type="ECO:0000313" key="2">
    <source>
        <dbReference type="EMBL" id="AOG60143.1"/>
    </source>
</evidence>
<feature type="transmembrane region" description="Helical" evidence="1">
    <location>
        <begin position="30"/>
        <end position="51"/>
    </location>
</feature>
<gene>
    <name evidence="2" type="ORF">SHELI_v1c01880</name>
</gene>
<feature type="transmembrane region" description="Helical" evidence="1">
    <location>
        <begin position="113"/>
        <end position="137"/>
    </location>
</feature>
<accession>A0A1B3SJN0</accession>
<dbReference type="RefSeq" id="WP_069115919.1">
    <property type="nucleotide sequence ID" value="NZ_CP017015.1"/>
</dbReference>
<keyword evidence="1" id="KW-0472">Membrane</keyword>
<dbReference type="OrthoDB" id="389609at2"/>
<dbReference type="STRING" id="216938.SHELI_v1c01880"/>